<sequence>MTALDGLVARRTTTAQQIADGLSQRILAGAFRPGERLRESAIAAELGIARNTVREAVRLLEHGGLVRFEVNRGAVIISPTPETVAELYTARQRLETAALAAPLSADQLTVAEEAYARLETATASHERADIVAADLAFHAAIVAALGSSRIDAFYAGLTRELRFYLMALSAHEREYENPSKVVSEHEPLMEAVRAGDTQRAQREASHHIETNAERVQRILAAHNDG</sequence>
<dbReference type="PANTHER" id="PTHR43537">
    <property type="entry name" value="TRANSCRIPTIONAL REGULATOR, GNTR FAMILY"/>
    <property type="match status" value="1"/>
</dbReference>
<dbReference type="AlphaFoldDB" id="A0A2N9BJQ6"/>
<dbReference type="GO" id="GO:0003677">
    <property type="term" value="F:DNA binding"/>
    <property type="evidence" value="ECO:0007669"/>
    <property type="project" value="UniProtKB-KW"/>
</dbReference>
<accession>A0A2N9BJQ6</accession>
<evidence type="ECO:0000256" key="1">
    <source>
        <dbReference type="ARBA" id="ARBA00023015"/>
    </source>
</evidence>
<dbReference type="SMART" id="SM00895">
    <property type="entry name" value="FCD"/>
    <property type="match status" value="1"/>
</dbReference>
<feature type="domain" description="HTH gntR-type" evidence="4">
    <location>
        <begin position="12"/>
        <end position="79"/>
    </location>
</feature>
<dbReference type="InterPro" id="IPR036390">
    <property type="entry name" value="WH_DNA-bd_sf"/>
</dbReference>
<organism evidence="5 6">
    <name type="scientific">Streptomyces chartreusis NRRL 3882</name>
    <dbReference type="NCBI Taxonomy" id="1079985"/>
    <lineage>
        <taxon>Bacteria</taxon>
        <taxon>Bacillati</taxon>
        <taxon>Actinomycetota</taxon>
        <taxon>Actinomycetes</taxon>
        <taxon>Kitasatosporales</taxon>
        <taxon>Streptomycetaceae</taxon>
        <taxon>Streptomyces</taxon>
    </lineage>
</organism>
<dbReference type="InterPro" id="IPR000524">
    <property type="entry name" value="Tscrpt_reg_HTH_GntR"/>
</dbReference>
<proteinExistence type="predicted"/>
<keyword evidence="3" id="KW-0804">Transcription</keyword>
<dbReference type="Gene3D" id="1.20.120.530">
    <property type="entry name" value="GntR ligand-binding domain-like"/>
    <property type="match status" value="1"/>
</dbReference>
<keyword evidence="6" id="KW-1185">Reference proteome</keyword>
<dbReference type="Pfam" id="PF07729">
    <property type="entry name" value="FCD"/>
    <property type="match status" value="1"/>
</dbReference>
<dbReference type="OrthoDB" id="5243844at2"/>
<dbReference type="EMBL" id="LT963352">
    <property type="protein sequence ID" value="SOR83600.1"/>
    <property type="molecule type" value="Genomic_DNA"/>
</dbReference>
<evidence type="ECO:0000256" key="2">
    <source>
        <dbReference type="ARBA" id="ARBA00023125"/>
    </source>
</evidence>
<keyword evidence="1" id="KW-0805">Transcription regulation</keyword>
<keyword evidence="2" id="KW-0238">DNA-binding</keyword>
<evidence type="ECO:0000256" key="3">
    <source>
        <dbReference type="ARBA" id="ARBA00023163"/>
    </source>
</evidence>
<dbReference type="PROSITE" id="PS50949">
    <property type="entry name" value="HTH_GNTR"/>
    <property type="match status" value="1"/>
</dbReference>
<dbReference type="SUPFAM" id="SSF48008">
    <property type="entry name" value="GntR ligand-binding domain-like"/>
    <property type="match status" value="1"/>
</dbReference>
<dbReference type="CDD" id="cd07377">
    <property type="entry name" value="WHTH_GntR"/>
    <property type="match status" value="1"/>
</dbReference>
<gene>
    <name evidence="5" type="primary">csiR_2</name>
    <name evidence="5" type="ORF">SCNRRL3882_7046</name>
</gene>
<dbReference type="RefSeq" id="WP_010045580.1">
    <property type="nucleotide sequence ID" value="NZ_LT962942.1"/>
</dbReference>
<evidence type="ECO:0000313" key="5">
    <source>
        <dbReference type="EMBL" id="SOR83600.1"/>
    </source>
</evidence>
<dbReference type="Pfam" id="PF00392">
    <property type="entry name" value="GntR"/>
    <property type="match status" value="1"/>
</dbReference>
<dbReference type="PANTHER" id="PTHR43537:SF24">
    <property type="entry name" value="GLUCONATE OPERON TRANSCRIPTIONAL REPRESSOR"/>
    <property type="match status" value="1"/>
</dbReference>
<dbReference type="InterPro" id="IPR008920">
    <property type="entry name" value="TF_FadR/GntR_C"/>
</dbReference>
<dbReference type="SMART" id="SM00345">
    <property type="entry name" value="HTH_GNTR"/>
    <property type="match status" value="1"/>
</dbReference>
<protein>
    <submittedName>
        <fullName evidence="5">Carbon starvation induced regulator</fullName>
    </submittedName>
</protein>
<name>A0A2N9BJQ6_STRCX</name>
<dbReference type="Gene3D" id="1.10.10.10">
    <property type="entry name" value="Winged helix-like DNA-binding domain superfamily/Winged helix DNA-binding domain"/>
    <property type="match status" value="1"/>
</dbReference>
<evidence type="ECO:0000313" key="6">
    <source>
        <dbReference type="Proteomes" id="UP000235464"/>
    </source>
</evidence>
<dbReference type="GO" id="GO:0003700">
    <property type="term" value="F:DNA-binding transcription factor activity"/>
    <property type="evidence" value="ECO:0007669"/>
    <property type="project" value="InterPro"/>
</dbReference>
<dbReference type="SUPFAM" id="SSF46785">
    <property type="entry name" value="Winged helix' DNA-binding domain"/>
    <property type="match status" value="1"/>
</dbReference>
<reference evidence="6" key="1">
    <citation type="submission" date="2017-11" db="EMBL/GenBank/DDBJ databases">
        <authorList>
            <person name="Wibberg D."/>
        </authorList>
    </citation>
    <scope>NUCLEOTIDE SEQUENCE [LARGE SCALE GENOMIC DNA]</scope>
</reference>
<dbReference type="InterPro" id="IPR036388">
    <property type="entry name" value="WH-like_DNA-bd_sf"/>
</dbReference>
<dbReference type="Proteomes" id="UP000235464">
    <property type="component" value="Chromosome I"/>
</dbReference>
<dbReference type="InterPro" id="IPR011711">
    <property type="entry name" value="GntR_C"/>
</dbReference>
<evidence type="ECO:0000259" key="4">
    <source>
        <dbReference type="PROSITE" id="PS50949"/>
    </source>
</evidence>